<feature type="transmembrane region" description="Helical" evidence="4">
    <location>
        <begin position="276"/>
        <end position="298"/>
    </location>
</feature>
<feature type="transmembrane region" description="Helical" evidence="4">
    <location>
        <begin position="704"/>
        <end position="725"/>
    </location>
</feature>
<feature type="transmembrane region" description="Helical" evidence="4">
    <location>
        <begin position="12"/>
        <end position="30"/>
    </location>
</feature>
<dbReference type="GO" id="GO:0043252">
    <property type="term" value="P:sodium-independent organic anion transport"/>
    <property type="evidence" value="ECO:0007669"/>
    <property type="project" value="TreeGrafter"/>
</dbReference>
<reference evidence="5 6" key="1">
    <citation type="submission" date="2018-07" db="EMBL/GenBank/DDBJ databases">
        <title>A high quality draft genome assembly of the barn swallow (H. rustica rustica).</title>
        <authorList>
            <person name="Formenti G."/>
            <person name="Chiara M."/>
            <person name="Poveda L."/>
            <person name="Francoijs K.-J."/>
            <person name="Bonisoli-Alquati A."/>
            <person name="Canova L."/>
            <person name="Gianfranceschi L."/>
            <person name="Horner D.S."/>
            <person name="Saino N."/>
        </authorList>
    </citation>
    <scope>NUCLEOTIDE SEQUENCE [LARGE SCALE GENOMIC DNA]</scope>
    <source>
        <strain evidence="5">Chelidonia</strain>
        <tissue evidence="5">Blood</tissue>
    </source>
</reference>
<feature type="transmembrane region" description="Helical" evidence="4">
    <location>
        <begin position="586"/>
        <end position="606"/>
    </location>
</feature>
<dbReference type="PANTHER" id="PTHR11388:SF83">
    <property type="entry name" value="SOLUTE CARRIER ORGANIC ANION TRANSPORTER FAMILY MEMBER"/>
    <property type="match status" value="1"/>
</dbReference>
<feature type="transmembrane region" description="Helical" evidence="4">
    <location>
        <begin position="626"/>
        <end position="648"/>
    </location>
</feature>
<dbReference type="PANTHER" id="PTHR11388">
    <property type="entry name" value="ORGANIC ANION TRANSPORTER"/>
    <property type="match status" value="1"/>
</dbReference>
<dbReference type="Pfam" id="PF03137">
    <property type="entry name" value="OATP"/>
    <property type="match status" value="5"/>
</dbReference>
<keyword evidence="2" id="KW-1015">Disulfide bond</keyword>
<sequence length="945" mass="104267">MLLPERTRKSAKRCVTHVAVLHFLFSSWWLPRLGNLTDFLNRKARAKYTFLLKVFLLALSLAFLGKTMSGAYMNSMYTQIEKQFNIPASLVGIINGSFEIGNLLLIAFVSYFGAKLHRPRIIALGCTILSLGCLLISLPHFLFGRYRIESSISQRENISVMPLCLVNQNLSSLPAEEPSTECEKEPGSLLWIFVMVGNIVRGMGETPIMPLGISYLEDFAKAENSPFYLACLHTATVIGPFLGLLLASFCAELFVDIGSVGADFIPFLKALFHNPVYMLFICITVLQFSAFDGMISFMPKYLEQQFGKSASDAIFLIESSKFHMQKILCWLAATWTVIARLKRGTLFVETMGSLTCHLALLGVNPQEELEEAWSLKPEEKSFGVGIHGLASRVFGRPTYQTWRRKIMERPIPAGQLKEKSLFQDGDGSAVPAKTLCHNCSKLKIFLGALAFSFFAKGFSGSYMKSMSSQIERRFEISSSIVGIIDGSFEIGNLMVMVLVSYLGPRVHRPKIIAVGCLIMSVGAFLSVMPQFLMGRYNYERITVSMDNSSTSVSACSPAKSEPPPVTDATETLSTVINAGLVRSSGMFGPTLGFLLGSFCASLWVDIGIVDIDAISINPKDTRWVGAWWLGLLICGAVNFIASLPFWFLPYSLPKEGENENLKISHLSVQGDHCKIGPPAQPQLKFSEAVKDFLPALRKLFGNPIFVVFIFLTILQYNSLVGIITYEAKFMEQQFNVSVAKAIFLIGVVLLPITILGMFLGGFLIKKFKLHITEMAKFACITFIVAYLLNLLYFTCSCEVLQVAGLTAPYSGSVSPDLKSFAVGIETLGGRVLGGLPAPIYFGALIDKTCLKWGTKSCGGSGSCRVYDTNEFRNVYLGLIAGLRAGCCLLYIVLSALIMKRFKPDGKEMTDIKNAERPISKELDTGNKREILPGSRTSEESEETYM</sequence>
<organism evidence="5 6">
    <name type="scientific">Hirundo rustica rustica</name>
    <dbReference type="NCBI Taxonomy" id="333673"/>
    <lineage>
        <taxon>Eukaryota</taxon>
        <taxon>Metazoa</taxon>
        <taxon>Chordata</taxon>
        <taxon>Craniata</taxon>
        <taxon>Vertebrata</taxon>
        <taxon>Euteleostomi</taxon>
        <taxon>Archelosauria</taxon>
        <taxon>Archosauria</taxon>
        <taxon>Dinosauria</taxon>
        <taxon>Saurischia</taxon>
        <taxon>Theropoda</taxon>
        <taxon>Coelurosauria</taxon>
        <taxon>Aves</taxon>
        <taxon>Neognathae</taxon>
        <taxon>Neoaves</taxon>
        <taxon>Telluraves</taxon>
        <taxon>Australaves</taxon>
        <taxon>Passeriformes</taxon>
        <taxon>Sylvioidea</taxon>
        <taxon>Hirundinidae</taxon>
        <taxon>Hirundo</taxon>
    </lineage>
</organism>
<evidence type="ECO:0000256" key="4">
    <source>
        <dbReference type="SAM" id="Phobius"/>
    </source>
</evidence>
<dbReference type="GO" id="GO:0016323">
    <property type="term" value="C:basolateral plasma membrane"/>
    <property type="evidence" value="ECO:0007669"/>
    <property type="project" value="TreeGrafter"/>
</dbReference>
<dbReference type="InterPro" id="IPR036259">
    <property type="entry name" value="MFS_trans_sf"/>
</dbReference>
<evidence type="ECO:0000256" key="3">
    <source>
        <dbReference type="SAM" id="MobiDB-lite"/>
    </source>
</evidence>
<dbReference type="InterPro" id="IPR004156">
    <property type="entry name" value="OATP"/>
</dbReference>
<feature type="transmembrane region" description="Helical" evidence="4">
    <location>
        <begin position="442"/>
        <end position="459"/>
    </location>
</feature>
<evidence type="ECO:0000256" key="2">
    <source>
        <dbReference type="ARBA" id="ARBA00023157"/>
    </source>
</evidence>
<feature type="transmembrane region" description="Helical" evidence="4">
    <location>
        <begin position="50"/>
        <end position="72"/>
    </location>
</feature>
<feature type="transmembrane region" description="Helical" evidence="4">
    <location>
        <begin position="874"/>
        <end position="898"/>
    </location>
</feature>
<proteinExistence type="predicted"/>
<keyword evidence="6" id="KW-1185">Reference proteome</keyword>
<keyword evidence="4" id="KW-0812">Transmembrane</keyword>
<dbReference type="GO" id="GO:0015125">
    <property type="term" value="F:bile acid transmembrane transporter activity"/>
    <property type="evidence" value="ECO:0007669"/>
    <property type="project" value="TreeGrafter"/>
</dbReference>
<dbReference type="OrthoDB" id="5062115at2759"/>
<feature type="transmembrane region" description="Helical" evidence="4">
    <location>
        <begin position="84"/>
        <end position="109"/>
    </location>
</feature>
<protein>
    <recommendedName>
        <fullName evidence="7">Solute carrier organic anion transporter family member</fullName>
    </recommendedName>
</protein>
<evidence type="ECO:0000313" key="6">
    <source>
        <dbReference type="Proteomes" id="UP000269221"/>
    </source>
</evidence>
<dbReference type="SUPFAM" id="SSF103473">
    <property type="entry name" value="MFS general substrate transporter"/>
    <property type="match status" value="2"/>
</dbReference>
<feature type="transmembrane region" description="Helical" evidence="4">
    <location>
        <begin position="227"/>
        <end position="255"/>
    </location>
</feature>
<accession>A0A3M0JP17</accession>
<keyword evidence="4" id="KW-0472">Membrane</keyword>
<comment type="subcellular location">
    <subcellularLocation>
        <location evidence="1">Membrane</location>
        <topology evidence="1">Multi-pass membrane protein</topology>
    </subcellularLocation>
</comment>
<dbReference type="STRING" id="333673.A0A3M0JP17"/>
<feature type="transmembrane region" description="Helical" evidence="4">
    <location>
        <begin position="511"/>
        <end position="532"/>
    </location>
</feature>
<feature type="region of interest" description="Disordered" evidence="3">
    <location>
        <begin position="910"/>
        <end position="945"/>
    </location>
</feature>
<evidence type="ECO:0000313" key="5">
    <source>
        <dbReference type="EMBL" id="RMC02746.1"/>
    </source>
</evidence>
<dbReference type="Gene3D" id="1.20.1250.20">
    <property type="entry name" value="MFS general substrate transporter like domains"/>
    <property type="match status" value="2"/>
</dbReference>
<feature type="transmembrane region" description="Helical" evidence="4">
    <location>
        <begin position="480"/>
        <end position="499"/>
    </location>
</feature>
<keyword evidence="4" id="KW-1133">Transmembrane helix</keyword>
<name>A0A3M0JP17_HIRRU</name>
<feature type="compositionally biased region" description="Basic and acidic residues" evidence="3">
    <location>
        <begin position="910"/>
        <end position="930"/>
    </location>
</feature>
<feature type="transmembrane region" description="Helical" evidence="4">
    <location>
        <begin position="737"/>
        <end position="763"/>
    </location>
</feature>
<dbReference type="AlphaFoldDB" id="A0A3M0JP17"/>
<dbReference type="Proteomes" id="UP000269221">
    <property type="component" value="Unassembled WGS sequence"/>
</dbReference>
<dbReference type="EMBL" id="QRBI01000131">
    <property type="protein sequence ID" value="RMC02746.1"/>
    <property type="molecule type" value="Genomic_DNA"/>
</dbReference>
<gene>
    <name evidence="5" type="ORF">DUI87_19936</name>
</gene>
<feature type="transmembrane region" description="Helical" evidence="4">
    <location>
        <begin position="121"/>
        <end position="143"/>
    </location>
</feature>
<evidence type="ECO:0008006" key="7">
    <source>
        <dbReference type="Google" id="ProtNLM"/>
    </source>
</evidence>
<feature type="transmembrane region" description="Helical" evidence="4">
    <location>
        <begin position="775"/>
        <end position="793"/>
    </location>
</feature>
<comment type="caution">
    <text evidence="5">The sequence shown here is derived from an EMBL/GenBank/DDBJ whole genome shotgun (WGS) entry which is preliminary data.</text>
</comment>
<evidence type="ECO:0000256" key="1">
    <source>
        <dbReference type="ARBA" id="ARBA00004141"/>
    </source>
</evidence>
<dbReference type="GO" id="GO:0015347">
    <property type="term" value="F:sodium-independent organic anion transmembrane transporter activity"/>
    <property type="evidence" value="ECO:0007669"/>
    <property type="project" value="TreeGrafter"/>
</dbReference>